<gene>
    <name evidence="2" type="ORF">PISMIDRAFT_681525</name>
</gene>
<evidence type="ECO:0000313" key="3">
    <source>
        <dbReference type="Proteomes" id="UP000054018"/>
    </source>
</evidence>
<dbReference type="Proteomes" id="UP000054018">
    <property type="component" value="Unassembled WGS sequence"/>
</dbReference>
<dbReference type="HOGENOM" id="CLU_2307151_0_0_1"/>
<reference evidence="2 3" key="1">
    <citation type="submission" date="2014-04" db="EMBL/GenBank/DDBJ databases">
        <authorList>
            <consortium name="DOE Joint Genome Institute"/>
            <person name="Kuo A."/>
            <person name="Kohler A."/>
            <person name="Costa M.D."/>
            <person name="Nagy L.G."/>
            <person name="Floudas D."/>
            <person name="Copeland A."/>
            <person name="Barry K.W."/>
            <person name="Cichocki N."/>
            <person name="Veneault-Fourrey C."/>
            <person name="LaButti K."/>
            <person name="Lindquist E.A."/>
            <person name="Lipzen A."/>
            <person name="Lundell T."/>
            <person name="Morin E."/>
            <person name="Murat C."/>
            <person name="Sun H."/>
            <person name="Tunlid A."/>
            <person name="Henrissat B."/>
            <person name="Grigoriev I.V."/>
            <person name="Hibbett D.S."/>
            <person name="Martin F."/>
            <person name="Nordberg H.P."/>
            <person name="Cantor M.N."/>
            <person name="Hua S.X."/>
        </authorList>
    </citation>
    <scope>NUCLEOTIDE SEQUENCE [LARGE SCALE GENOMIC DNA]</scope>
    <source>
        <strain evidence="2 3">441</strain>
    </source>
</reference>
<feature type="region of interest" description="Disordered" evidence="1">
    <location>
        <begin position="79"/>
        <end position="100"/>
    </location>
</feature>
<reference evidence="3" key="2">
    <citation type="submission" date="2015-01" db="EMBL/GenBank/DDBJ databases">
        <title>Evolutionary Origins and Diversification of the Mycorrhizal Mutualists.</title>
        <authorList>
            <consortium name="DOE Joint Genome Institute"/>
            <consortium name="Mycorrhizal Genomics Consortium"/>
            <person name="Kohler A."/>
            <person name="Kuo A."/>
            <person name="Nagy L.G."/>
            <person name="Floudas D."/>
            <person name="Copeland A."/>
            <person name="Barry K.W."/>
            <person name="Cichocki N."/>
            <person name="Veneault-Fourrey C."/>
            <person name="LaButti K."/>
            <person name="Lindquist E.A."/>
            <person name="Lipzen A."/>
            <person name="Lundell T."/>
            <person name="Morin E."/>
            <person name="Murat C."/>
            <person name="Riley R."/>
            <person name="Ohm R."/>
            <person name="Sun H."/>
            <person name="Tunlid A."/>
            <person name="Henrissat B."/>
            <person name="Grigoriev I.V."/>
            <person name="Hibbett D.S."/>
            <person name="Martin F."/>
        </authorList>
    </citation>
    <scope>NUCLEOTIDE SEQUENCE [LARGE SCALE GENOMIC DNA]</scope>
    <source>
        <strain evidence="3">441</strain>
    </source>
</reference>
<name>A0A0C9Y9A7_9AGAM</name>
<accession>A0A0C9Y9A7</accession>
<proteinExistence type="predicted"/>
<dbReference type="AlphaFoldDB" id="A0A0C9Y9A7"/>
<keyword evidence="3" id="KW-1185">Reference proteome</keyword>
<evidence type="ECO:0000256" key="1">
    <source>
        <dbReference type="SAM" id="MobiDB-lite"/>
    </source>
</evidence>
<organism evidence="2 3">
    <name type="scientific">Pisolithus microcarpus 441</name>
    <dbReference type="NCBI Taxonomy" id="765257"/>
    <lineage>
        <taxon>Eukaryota</taxon>
        <taxon>Fungi</taxon>
        <taxon>Dikarya</taxon>
        <taxon>Basidiomycota</taxon>
        <taxon>Agaricomycotina</taxon>
        <taxon>Agaricomycetes</taxon>
        <taxon>Agaricomycetidae</taxon>
        <taxon>Boletales</taxon>
        <taxon>Sclerodermatineae</taxon>
        <taxon>Pisolithaceae</taxon>
        <taxon>Pisolithus</taxon>
    </lineage>
</organism>
<dbReference type="EMBL" id="KN833753">
    <property type="protein sequence ID" value="KIK21290.1"/>
    <property type="molecule type" value="Genomic_DNA"/>
</dbReference>
<sequence length="100" mass="11043">MCDGTQSFSNATFSAAKSPRSFPMVHAFGGQSLRAWISNAVSSGALLRATGRWYIVVFCYRRIALDIFTFTLTETRDACGRSRSKGSDTQIIPEQANRAR</sequence>
<evidence type="ECO:0000313" key="2">
    <source>
        <dbReference type="EMBL" id="KIK21290.1"/>
    </source>
</evidence>
<protein>
    <submittedName>
        <fullName evidence="2">Uncharacterized protein</fullName>
    </submittedName>
</protein>